<reference evidence="1" key="1">
    <citation type="submission" date="2022-01" db="UniProtKB">
        <authorList>
            <consortium name="EnsemblMetazoa"/>
        </authorList>
    </citation>
    <scope>IDENTIFICATION</scope>
</reference>
<keyword evidence="2" id="KW-1185">Reference proteome</keyword>
<organism evidence="1 2">
    <name type="scientific">Cimex lectularius</name>
    <name type="common">Bed bug</name>
    <name type="synonym">Acanthia lectularia</name>
    <dbReference type="NCBI Taxonomy" id="79782"/>
    <lineage>
        <taxon>Eukaryota</taxon>
        <taxon>Metazoa</taxon>
        <taxon>Ecdysozoa</taxon>
        <taxon>Arthropoda</taxon>
        <taxon>Hexapoda</taxon>
        <taxon>Insecta</taxon>
        <taxon>Pterygota</taxon>
        <taxon>Neoptera</taxon>
        <taxon>Paraneoptera</taxon>
        <taxon>Hemiptera</taxon>
        <taxon>Heteroptera</taxon>
        <taxon>Panheteroptera</taxon>
        <taxon>Cimicomorpha</taxon>
        <taxon>Cimicidae</taxon>
        <taxon>Cimex</taxon>
    </lineage>
</organism>
<name>A0A8I6SPV7_CIMLE</name>
<evidence type="ECO:0000313" key="1">
    <source>
        <dbReference type="EnsemblMetazoa" id="XP_024082631.1"/>
    </source>
</evidence>
<dbReference type="KEGG" id="clec:112126896"/>
<dbReference type="RefSeq" id="XP_024082631.1">
    <property type="nucleotide sequence ID" value="XM_024226863.1"/>
</dbReference>
<evidence type="ECO:0000313" key="2">
    <source>
        <dbReference type="Proteomes" id="UP000494040"/>
    </source>
</evidence>
<dbReference type="AlphaFoldDB" id="A0A8I6SPV7"/>
<protein>
    <submittedName>
        <fullName evidence="1">Uncharacterized protein</fullName>
    </submittedName>
</protein>
<proteinExistence type="predicted"/>
<dbReference type="GeneID" id="112126896"/>
<dbReference type="EnsemblMetazoa" id="XM_024226863.1">
    <property type="protein sequence ID" value="XP_024082631.1"/>
    <property type="gene ID" value="LOC112126896"/>
</dbReference>
<dbReference type="Proteomes" id="UP000494040">
    <property type="component" value="Unassembled WGS sequence"/>
</dbReference>
<sequence>MKHWTISTYGRHGKRCKATPNEDGCIPLAQQARFEQLTFPLEYHLYLRGHAYSLPITGKGMAVFDGFEHHFSINQAPARVTIMMMILIQKLLEGHSSVVVLTCNSFSGDVAFKFYYQRNRICRICNDKSKSLVFCRYLGYMNPVAERCRKLMTLNKHLRGNALNCIVTEI</sequence>
<accession>A0A8I6SPV7</accession>